<keyword evidence="4" id="KW-1185">Reference proteome</keyword>
<reference evidence="3 4" key="1">
    <citation type="submission" date="2020-04" db="EMBL/GenBank/DDBJ databases">
        <title>Luteolibacter sp. G-1-1-1 isolated from soil.</title>
        <authorList>
            <person name="Dahal R.H."/>
        </authorList>
    </citation>
    <scope>NUCLEOTIDE SEQUENCE [LARGE SCALE GENOMIC DNA]</scope>
    <source>
        <strain evidence="3 4">G-1-1-1</strain>
    </source>
</reference>
<protein>
    <submittedName>
        <fullName evidence="3">PEP-CTERM sorting domain-containing protein</fullName>
    </submittedName>
</protein>
<evidence type="ECO:0000256" key="1">
    <source>
        <dbReference type="SAM" id="SignalP"/>
    </source>
</evidence>
<evidence type="ECO:0000259" key="2">
    <source>
        <dbReference type="Pfam" id="PF07589"/>
    </source>
</evidence>
<evidence type="ECO:0000313" key="4">
    <source>
        <dbReference type="Proteomes" id="UP000501812"/>
    </source>
</evidence>
<dbReference type="Proteomes" id="UP000501812">
    <property type="component" value="Chromosome"/>
</dbReference>
<feature type="chain" id="PRO_5032814042" evidence="1">
    <location>
        <begin position="29"/>
        <end position="257"/>
    </location>
</feature>
<accession>A0A858RFI8</accession>
<dbReference type="AlphaFoldDB" id="A0A858RFI8"/>
<proteinExistence type="predicted"/>
<gene>
    <name evidence="3" type="ORF">HHL09_05840</name>
</gene>
<feature type="signal peptide" evidence="1">
    <location>
        <begin position="1"/>
        <end position="28"/>
    </location>
</feature>
<dbReference type="NCBIfam" id="TIGR02595">
    <property type="entry name" value="PEP_CTERM"/>
    <property type="match status" value="1"/>
</dbReference>
<dbReference type="RefSeq" id="WP_169453632.1">
    <property type="nucleotide sequence ID" value="NZ_CP051774.1"/>
</dbReference>
<sequence>MKSPRRTCRPLFLLPALAAILASSSVSAAFIMTDSGTVFTPSFRGESSTTYFGWSAGTWDGNADSTPPEPTIPDIVNGTPSINPGALAGTSFLTQSGTNDVVSSTNNIYSSVAGINAAGLQLHIPTAGVVGSSGYTTIIIQGLGLNGAGFGGTSGLDAFGFGAINGILPEYVLGTNADVEGQWWAKWEIPGNAASYTVDIVGVSNSAALGVLSVTELHVDTLFSNSGYAPDFAVVPEPSALLLSAFAGLGLIARRRR</sequence>
<keyword evidence="1" id="KW-0732">Signal</keyword>
<dbReference type="InterPro" id="IPR013424">
    <property type="entry name" value="Ice-binding_C"/>
</dbReference>
<dbReference type="Pfam" id="PF07589">
    <property type="entry name" value="PEP-CTERM"/>
    <property type="match status" value="1"/>
</dbReference>
<dbReference type="KEGG" id="luo:HHL09_05840"/>
<organism evidence="3 4">
    <name type="scientific">Luteolibacter luteus</name>
    <dbReference type="NCBI Taxonomy" id="2728835"/>
    <lineage>
        <taxon>Bacteria</taxon>
        <taxon>Pseudomonadati</taxon>
        <taxon>Verrucomicrobiota</taxon>
        <taxon>Verrucomicrobiia</taxon>
        <taxon>Verrucomicrobiales</taxon>
        <taxon>Verrucomicrobiaceae</taxon>
        <taxon>Luteolibacter</taxon>
    </lineage>
</organism>
<evidence type="ECO:0000313" key="3">
    <source>
        <dbReference type="EMBL" id="QJE95318.1"/>
    </source>
</evidence>
<name>A0A858RFI8_9BACT</name>
<dbReference type="EMBL" id="CP051774">
    <property type="protein sequence ID" value="QJE95318.1"/>
    <property type="molecule type" value="Genomic_DNA"/>
</dbReference>
<feature type="domain" description="Ice-binding protein C-terminal" evidence="2">
    <location>
        <begin position="235"/>
        <end position="257"/>
    </location>
</feature>